<evidence type="ECO:0000313" key="2">
    <source>
        <dbReference type="EMBL" id="KFA94598.1"/>
    </source>
</evidence>
<evidence type="ECO:0000313" key="3">
    <source>
        <dbReference type="Proteomes" id="UP000028547"/>
    </source>
</evidence>
<sequence>MKTHTRRPQLRRRHRRGQAMVEYSFINWVLVVALITGMTVNFGSGDQKMNVIDAFLRAYQIYYDSFYFVLNLPFP</sequence>
<dbReference type="Proteomes" id="UP000028547">
    <property type="component" value="Unassembled WGS sequence"/>
</dbReference>
<organism evidence="2 3">
    <name type="scientific">Archangium violaceum Cb vi76</name>
    <dbReference type="NCBI Taxonomy" id="1406225"/>
    <lineage>
        <taxon>Bacteria</taxon>
        <taxon>Pseudomonadati</taxon>
        <taxon>Myxococcota</taxon>
        <taxon>Myxococcia</taxon>
        <taxon>Myxococcales</taxon>
        <taxon>Cystobacterineae</taxon>
        <taxon>Archangiaceae</taxon>
        <taxon>Archangium</taxon>
    </lineage>
</organism>
<comment type="caution">
    <text evidence="2">The sequence shown here is derived from an EMBL/GenBank/DDBJ whole genome shotgun (WGS) entry which is preliminary data.</text>
</comment>
<accession>A0A084T1L3</accession>
<keyword evidence="1" id="KW-0812">Transmembrane</keyword>
<dbReference type="RefSeq" id="WP_043388976.1">
    <property type="nucleotide sequence ID" value="NZ_JPMI01000006.1"/>
</dbReference>
<keyword evidence="1" id="KW-1133">Transmembrane helix</keyword>
<protein>
    <submittedName>
        <fullName evidence="2">Uncharacterized protein</fullName>
    </submittedName>
</protein>
<dbReference type="AlphaFoldDB" id="A0A084T1L3"/>
<reference evidence="2 3" key="1">
    <citation type="submission" date="2014-07" db="EMBL/GenBank/DDBJ databases">
        <title>Draft Genome Sequence of Gephyronic Acid Producer, Cystobacter violaceus Strain Cb vi76.</title>
        <authorList>
            <person name="Stevens D.C."/>
            <person name="Young J."/>
            <person name="Carmichael R."/>
            <person name="Tan J."/>
            <person name="Taylor R.E."/>
        </authorList>
    </citation>
    <scope>NUCLEOTIDE SEQUENCE [LARGE SCALE GENOMIC DNA]</scope>
    <source>
        <strain evidence="2 3">Cb vi76</strain>
    </source>
</reference>
<keyword evidence="1" id="KW-0472">Membrane</keyword>
<evidence type="ECO:0000256" key="1">
    <source>
        <dbReference type="SAM" id="Phobius"/>
    </source>
</evidence>
<proteinExistence type="predicted"/>
<feature type="transmembrane region" description="Helical" evidence="1">
    <location>
        <begin position="21"/>
        <end position="40"/>
    </location>
</feature>
<name>A0A084T1L3_9BACT</name>
<dbReference type="EMBL" id="JPMI01000006">
    <property type="protein sequence ID" value="KFA94598.1"/>
    <property type="molecule type" value="Genomic_DNA"/>
</dbReference>
<gene>
    <name evidence="2" type="ORF">Q664_01440</name>
</gene>